<dbReference type="PROSITE" id="PS50173">
    <property type="entry name" value="UMUC"/>
    <property type="match status" value="1"/>
</dbReference>
<dbReference type="EMBL" id="CP063189">
    <property type="protein sequence ID" value="WCZ31888.1"/>
    <property type="molecule type" value="Genomic_DNA"/>
</dbReference>
<dbReference type="InterPro" id="IPR043502">
    <property type="entry name" value="DNA/RNA_pol_sf"/>
</dbReference>
<dbReference type="Gene3D" id="3.40.1170.60">
    <property type="match status" value="1"/>
</dbReference>
<evidence type="ECO:0000259" key="4">
    <source>
        <dbReference type="PROSITE" id="PS50173"/>
    </source>
</evidence>
<evidence type="ECO:0000256" key="1">
    <source>
        <dbReference type="ARBA" id="ARBA00010945"/>
    </source>
</evidence>
<dbReference type="PANTHER" id="PTHR35369">
    <property type="entry name" value="BLR3025 PROTEIN-RELATED"/>
    <property type="match status" value="1"/>
</dbReference>
<dbReference type="InterPro" id="IPR001126">
    <property type="entry name" value="UmuC"/>
</dbReference>
<dbReference type="PANTHER" id="PTHR35369:SF2">
    <property type="entry name" value="BLR3025 PROTEIN"/>
    <property type="match status" value="1"/>
</dbReference>
<dbReference type="InterPro" id="IPR050356">
    <property type="entry name" value="SulA_CellDiv_inhibitor"/>
</dbReference>
<feature type="domain" description="UmuC" evidence="4">
    <location>
        <begin position="55"/>
        <end position="177"/>
    </location>
</feature>
<proteinExistence type="inferred from homology"/>
<accession>A0ABY7U818</accession>
<keyword evidence="2" id="KW-0227">DNA damage</keyword>
<evidence type="ECO:0000313" key="6">
    <source>
        <dbReference type="Proteomes" id="UP001220064"/>
    </source>
</evidence>
<dbReference type="Proteomes" id="UP001220064">
    <property type="component" value="Chromosome"/>
</dbReference>
<dbReference type="Pfam" id="PF00817">
    <property type="entry name" value="IMS"/>
    <property type="match status" value="1"/>
</dbReference>
<keyword evidence="5" id="KW-0548">Nucleotidyltransferase</keyword>
<keyword evidence="5" id="KW-0808">Transferase</keyword>
<protein>
    <submittedName>
        <fullName evidence="5">DNA polymerase IV</fullName>
        <ecNumber evidence="5">2.7.7.7</ecNumber>
    </submittedName>
</protein>
<dbReference type="RefSeq" id="WP_051126818.1">
    <property type="nucleotide sequence ID" value="NZ_ATVG01000003.1"/>
</dbReference>
<evidence type="ECO:0000256" key="3">
    <source>
        <dbReference type="ARBA" id="ARBA00025589"/>
    </source>
</evidence>
<dbReference type="SUPFAM" id="SSF56672">
    <property type="entry name" value="DNA/RNA polymerases"/>
    <property type="match status" value="1"/>
</dbReference>
<sequence length="567" mass="59940">MSSDSHVAGHEVAHRVAALWFPDWPLQAALLDGAVDTPGAGDAGAGTSAGVGSVPLALVQSHRVHVCNAAARAVGIRRGMRQRQAQAVCPELTVVEANPDRDGAVFATLVGALDEVASSVEILRPGLVIVDAGAAGRFHGGEEAAVEMLVDAAARRGVDSTVGVADEIATALIAARHPGGGMVVPPGASRDYLAPRAVRTLAAETSLGCGAELVAHFERLGLRTLGELAQLPLAQVVTRFGEAGRTCHAIARAAPDRRVAPDLPASDYAVGVTPEEPIARVDAAAFIARNLAARLHAALAAAGLVCTRLRVVAEFTDGQRLERVWRIRHALTEADTADRVRWQLDGWLSAARAATPAQATGDDWDGGENGIVTLLLDPVETARPGMDEALWGTKRTAEKAHRAIARVQSTLGIDRVLQPHVAGGRGVAERITFAPYGEQRDPAPAGAWPGRIPAPLPAVSSPDLRGPSTNHPAARIRLIDAAASPVGVTAEALLSSVPYALGWGKHRYRVVAWAGPWPVDTQWWTNSPQRVARLQVVGEEPTAQSGRQRAWLLLWENQQWRVEASYR</sequence>
<name>A0ABY7U818_9CORY</name>
<evidence type="ECO:0000313" key="5">
    <source>
        <dbReference type="EMBL" id="WCZ31888.1"/>
    </source>
</evidence>
<reference evidence="5 6" key="1">
    <citation type="submission" date="2020-10" db="EMBL/GenBank/DDBJ databases">
        <title>Complete genome sequence of Corynebacterium massiliense DSM 45435, type strain of Corynebacterium massiliense.</title>
        <authorList>
            <person name="Busche T."/>
            <person name="Kalinowski J."/>
            <person name="Ruckert C."/>
        </authorList>
    </citation>
    <scope>NUCLEOTIDE SEQUENCE [LARGE SCALE GENOMIC DNA]</scope>
    <source>
        <strain evidence="5 6">DSM 45435</strain>
    </source>
</reference>
<dbReference type="InterPro" id="IPR043128">
    <property type="entry name" value="Rev_trsase/Diguanyl_cyclase"/>
</dbReference>
<organism evidence="5 6">
    <name type="scientific">Corynebacterium massiliense DSM 45435</name>
    <dbReference type="NCBI Taxonomy" id="1121364"/>
    <lineage>
        <taxon>Bacteria</taxon>
        <taxon>Bacillati</taxon>
        <taxon>Actinomycetota</taxon>
        <taxon>Actinomycetes</taxon>
        <taxon>Mycobacteriales</taxon>
        <taxon>Corynebacteriaceae</taxon>
        <taxon>Corynebacterium</taxon>
    </lineage>
</organism>
<keyword evidence="6" id="KW-1185">Reference proteome</keyword>
<dbReference type="GO" id="GO:0003887">
    <property type="term" value="F:DNA-directed DNA polymerase activity"/>
    <property type="evidence" value="ECO:0007669"/>
    <property type="project" value="UniProtKB-EC"/>
</dbReference>
<comment type="function">
    <text evidence="3">Poorly processive, error-prone DNA polymerase involved in untargeted mutagenesis. Copies undamaged DNA at stalled replication forks, which arise in vivo from mismatched or misaligned primer ends. These misaligned primers can be extended by PolIV. Exhibits no 3'-5' exonuclease (proofreading) activity. May be involved in translesional synthesis, in conjunction with the beta clamp from PolIII.</text>
</comment>
<comment type="similarity">
    <text evidence="1">Belongs to the DNA polymerase type-Y family.</text>
</comment>
<evidence type="ECO:0000256" key="2">
    <source>
        <dbReference type="ARBA" id="ARBA00022763"/>
    </source>
</evidence>
<dbReference type="Gene3D" id="3.30.70.270">
    <property type="match status" value="1"/>
</dbReference>
<dbReference type="EC" id="2.7.7.7" evidence="5"/>
<dbReference type="CDD" id="cd03468">
    <property type="entry name" value="PolY_like"/>
    <property type="match status" value="1"/>
</dbReference>
<gene>
    <name evidence="5" type="primary">dinB1</name>
    <name evidence="5" type="ORF">CMASS_02145</name>
</gene>